<protein>
    <submittedName>
        <fullName evidence="1">Uncharacterized protein</fullName>
    </submittedName>
</protein>
<organism evidence="1">
    <name type="scientific">Octopus bimaculoides</name>
    <name type="common">California two-spotted octopus</name>
    <dbReference type="NCBI Taxonomy" id="37653"/>
    <lineage>
        <taxon>Eukaryota</taxon>
        <taxon>Metazoa</taxon>
        <taxon>Spiralia</taxon>
        <taxon>Lophotrochozoa</taxon>
        <taxon>Mollusca</taxon>
        <taxon>Cephalopoda</taxon>
        <taxon>Coleoidea</taxon>
        <taxon>Octopodiformes</taxon>
        <taxon>Octopoda</taxon>
        <taxon>Incirrata</taxon>
        <taxon>Octopodidae</taxon>
        <taxon>Octopus</taxon>
    </lineage>
</organism>
<dbReference type="EMBL" id="KQ419512">
    <property type="protein sequence ID" value="KOF83355.1"/>
    <property type="molecule type" value="Genomic_DNA"/>
</dbReference>
<gene>
    <name evidence="1" type="ORF">OCBIM_22023972mg</name>
</gene>
<proteinExistence type="predicted"/>
<reference evidence="1" key="1">
    <citation type="submission" date="2015-07" db="EMBL/GenBank/DDBJ databases">
        <title>MeaNS - Measles Nucleotide Surveillance Program.</title>
        <authorList>
            <person name="Tran T."/>
            <person name="Druce J."/>
        </authorList>
    </citation>
    <scope>NUCLEOTIDE SEQUENCE</scope>
    <source>
        <strain evidence="1">UCB-OBI-ISO-001</strain>
        <tissue evidence="1">Gonad</tissue>
    </source>
</reference>
<dbReference type="AlphaFoldDB" id="A0A0L8H3K4"/>
<evidence type="ECO:0000313" key="1">
    <source>
        <dbReference type="EMBL" id="KOF83355.1"/>
    </source>
</evidence>
<sequence length="55" mass="6410">MKRGSRCQVKRGEVSWSGRRCQIKRGEDGSQMELRDFQLRIIVPSEFIVILMKVA</sequence>
<name>A0A0L8H3K4_OCTBM</name>
<accession>A0A0L8H3K4</accession>